<organism evidence="1 2">
    <name type="scientific">Motilimonas cestriensis</name>
    <dbReference type="NCBI Taxonomy" id="2742685"/>
    <lineage>
        <taxon>Bacteria</taxon>
        <taxon>Pseudomonadati</taxon>
        <taxon>Pseudomonadota</taxon>
        <taxon>Gammaproteobacteria</taxon>
        <taxon>Alteromonadales</taxon>
        <taxon>Alteromonadales genera incertae sedis</taxon>
        <taxon>Motilimonas</taxon>
    </lineage>
</organism>
<reference evidence="1 2" key="1">
    <citation type="journal article" date="2022" name="Environ. Microbiol. Rep.">
        <title>Eco-phylogenetic analyses reveal divergent evolution of vitamin B12 metabolism in the marine bacterial family 'Psychromonadaceae'.</title>
        <authorList>
            <person name="Jin X."/>
            <person name="Yang Y."/>
            <person name="Cao H."/>
            <person name="Gao B."/>
            <person name="Zhao Z."/>
        </authorList>
    </citation>
    <scope>NUCLEOTIDE SEQUENCE [LARGE SCALE GENOMIC DNA]</scope>
    <source>
        <strain evidence="1 2">MKS20</strain>
    </source>
</reference>
<evidence type="ECO:0008006" key="3">
    <source>
        <dbReference type="Google" id="ProtNLM"/>
    </source>
</evidence>
<evidence type="ECO:0000313" key="2">
    <source>
        <dbReference type="Proteomes" id="UP001201273"/>
    </source>
</evidence>
<gene>
    <name evidence="1" type="ORF">K6Y31_03820</name>
</gene>
<evidence type="ECO:0000313" key="1">
    <source>
        <dbReference type="EMBL" id="MCE2593940.1"/>
    </source>
</evidence>
<dbReference type="InterPro" id="IPR029063">
    <property type="entry name" value="SAM-dependent_MTases_sf"/>
</dbReference>
<dbReference type="EMBL" id="JAIMJA010000003">
    <property type="protein sequence ID" value="MCE2593940.1"/>
    <property type="molecule type" value="Genomic_DNA"/>
</dbReference>
<dbReference type="Proteomes" id="UP001201273">
    <property type="component" value="Unassembled WGS sequence"/>
</dbReference>
<protein>
    <recommendedName>
        <fullName evidence="3">Spermidine synthase</fullName>
    </recommendedName>
</protein>
<keyword evidence="2" id="KW-1185">Reference proteome</keyword>
<name>A0ABS8W6N7_9GAMM</name>
<proteinExistence type="predicted"/>
<comment type="caution">
    <text evidence="1">The sequence shown here is derived from an EMBL/GenBank/DDBJ whole genome shotgun (WGS) entry which is preliminary data.</text>
</comment>
<dbReference type="RefSeq" id="WP_233051524.1">
    <property type="nucleotide sequence ID" value="NZ_JAIMJA010000003.1"/>
</dbReference>
<dbReference type="Gene3D" id="3.40.50.150">
    <property type="entry name" value="Vaccinia Virus protein VP39"/>
    <property type="match status" value="1"/>
</dbReference>
<accession>A0ABS8W6N7</accession>
<sequence length="223" mass="25607">MLSDYDLINRLSQAQVRHLVHQDDKQWVLFEDHDYLWLTLDTVVQSIMSKAEPSKLMFGYHHTLLPHLPHHFESITELGLGGGSLIRYLCEKQPDLKYTCIEQSQQVIDWFNDYFNPSHCQVEVLAADASVAIADLAPADVVLCDLFSDFGSPDFIFQAKFYQNLRSKFNDTLIINLLPRNQSELDIVIQLSTQQFGQSPEVIKVADMRNHLIIIRNNVSEST</sequence>
<dbReference type="SUPFAM" id="SSF53335">
    <property type="entry name" value="S-adenosyl-L-methionine-dependent methyltransferases"/>
    <property type="match status" value="1"/>
</dbReference>